<dbReference type="InParanoid" id="A0A1S0TS12"/>
<gene>
    <name evidence="1" type="ORF">LOAG_10130</name>
</gene>
<dbReference type="KEGG" id="loa:LOAG_10130"/>
<dbReference type="GeneID" id="9947572"/>
<organism evidence="1">
    <name type="scientific">Loa loa</name>
    <name type="common">Eye worm</name>
    <name type="synonym">Filaria loa</name>
    <dbReference type="NCBI Taxonomy" id="7209"/>
    <lineage>
        <taxon>Eukaryota</taxon>
        <taxon>Metazoa</taxon>
        <taxon>Ecdysozoa</taxon>
        <taxon>Nematoda</taxon>
        <taxon>Chromadorea</taxon>
        <taxon>Rhabditida</taxon>
        <taxon>Spirurina</taxon>
        <taxon>Spiruromorpha</taxon>
        <taxon>Filarioidea</taxon>
        <taxon>Onchocercidae</taxon>
        <taxon>Loa</taxon>
    </lineage>
</organism>
<name>A0A1S0TS12_LOALO</name>
<reference evidence="1" key="1">
    <citation type="submission" date="2012-04" db="EMBL/GenBank/DDBJ databases">
        <title>The Genome Sequence of Loa loa.</title>
        <authorList>
            <consortium name="The Broad Institute Genome Sequencing Platform"/>
            <consortium name="Broad Institute Genome Sequencing Center for Infectious Disease"/>
            <person name="Nutman T.B."/>
            <person name="Fink D.L."/>
            <person name="Russ C."/>
            <person name="Young S."/>
            <person name="Zeng Q."/>
            <person name="Gargeya S."/>
            <person name="Alvarado L."/>
            <person name="Berlin A."/>
            <person name="Chapman S.B."/>
            <person name="Chen Z."/>
            <person name="Freedman E."/>
            <person name="Gellesch M."/>
            <person name="Goldberg J."/>
            <person name="Griggs A."/>
            <person name="Gujja S."/>
            <person name="Heilman E.R."/>
            <person name="Heiman D."/>
            <person name="Howarth C."/>
            <person name="Mehta T."/>
            <person name="Neiman D."/>
            <person name="Pearson M."/>
            <person name="Roberts A."/>
            <person name="Saif S."/>
            <person name="Shea T."/>
            <person name="Shenoy N."/>
            <person name="Sisk P."/>
            <person name="Stolte C."/>
            <person name="Sykes S."/>
            <person name="White J."/>
            <person name="Yandava C."/>
            <person name="Haas B."/>
            <person name="Henn M.R."/>
            <person name="Nusbaum C."/>
            <person name="Birren B."/>
        </authorList>
    </citation>
    <scope>NUCLEOTIDE SEQUENCE [LARGE SCALE GENOMIC DNA]</scope>
</reference>
<dbReference type="RefSeq" id="XP_003145705.1">
    <property type="nucleotide sequence ID" value="XM_003145657.1"/>
</dbReference>
<dbReference type="EMBL" id="JH712346">
    <property type="protein sequence ID" value="EFO18364.1"/>
    <property type="molecule type" value="Genomic_DNA"/>
</dbReference>
<feature type="non-terminal residue" evidence="1">
    <location>
        <position position="58"/>
    </location>
</feature>
<protein>
    <submittedName>
        <fullName evidence="1">Uncharacterized protein</fullName>
    </submittedName>
</protein>
<dbReference type="AlphaFoldDB" id="A0A1S0TS12"/>
<evidence type="ECO:0000313" key="1">
    <source>
        <dbReference type="EMBL" id="EFO18364.1"/>
    </source>
</evidence>
<sequence>MPKYPEAAIIVSERAEVQGENRPFFRKTAKIFDISSTEIFKVELNEMKKRHYLYIHIS</sequence>
<accession>A0A1S0TS12</accession>
<dbReference type="CTD" id="9947572"/>
<proteinExistence type="predicted"/>